<proteinExistence type="predicted"/>
<evidence type="ECO:0000256" key="1">
    <source>
        <dbReference type="SAM" id="MobiDB-lite"/>
    </source>
</evidence>
<keyword evidence="2" id="KW-0812">Transmembrane</keyword>
<sequence>MTVLKLSSLPAGLRPDAIRTNLRFPTEFRLPTPGRRSLRKAQANPSRAKPSRPKTGRDANVALIMAVMMSLVFAPVLGMHLFATFGAMEKAQKPAPEVVSQAVRTLPPG</sequence>
<evidence type="ECO:0000256" key="2">
    <source>
        <dbReference type="SAM" id="Phobius"/>
    </source>
</evidence>
<keyword evidence="2" id="KW-0472">Membrane</keyword>
<dbReference type="EMBL" id="FOPM01000008">
    <property type="protein sequence ID" value="SFG70357.1"/>
    <property type="molecule type" value="Genomic_DNA"/>
</dbReference>
<accession>A0A1I2U3X0</accession>
<keyword evidence="4" id="KW-1185">Reference proteome</keyword>
<dbReference type="RefSeq" id="WP_091971192.1">
    <property type="nucleotide sequence ID" value="NZ_FOPM01000008.1"/>
</dbReference>
<dbReference type="OrthoDB" id="8003469at2"/>
<dbReference type="AlphaFoldDB" id="A0A1I2U3X0"/>
<feature type="region of interest" description="Disordered" evidence="1">
    <location>
        <begin position="24"/>
        <end position="56"/>
    </location>
</feature>
<reference evidence="4" key="1">
    <citation type="submission" date="2016-10" db="EMBL/GenBank/DDBJ databases">
        <authorList>
            <person name="Varghese N."/>
            <person name="Submissions S."/>
        </authorList>
    </citation>
    <scope>NUCLEOTIDE SEQUENCE [LARGE SCALE GENOMIC DNA]</scope>
    <source>
        <strain evidence="4">Gh-105</strain>
    </source>
</reference>
<name>A0A1I2U3X0_9HYPH</name>
<organism evidence="3 4">
    <name type="scientific">Methylobacterium gossipiicola</name>
    <dbReference type="NCBI Taxonomy" id="582675"/>
    <lineage>
        <taxon>Bacteria</taxon>
        <taxon>Pseudomonadati</taxon>
        <taxon>Pseudomonadota</taxon>
        <taxon>Alphaproteobacteria</taxon>
        <taxon>Hyphomicrobiales</taxon>
        <taxon>Methylobacteriaceae</taxon>
        <taxon>Methylobacterium</taxon>
    </lineage>
</organism>
<dbReference type="Proteomes" id="UP000199229">
    <property type="component" value="Unassembled WGS sequence"/>
</dbReference>
<gene>
    <name evidence="3" type="ORF">SAMN05192565_108161</name>
</gene>
<keyword evidence="2" id="KW-1133">Transmembrane helix</keyword>
<protein>
    <submittedName>
        <fullName evidence="3">Uncharacterized protein</fullName>
    </submittedName>
</protein>
<evidence type="ECO:0000313" key="3">
    <source>
        <dbReference type="EMBL" id="SFG70357.1"/>
    </source>
</evidence>
<feature type="transmembrane region" description="Helical" evidence="2">
    <location>
        <begin position="61"/>
        <end position="83"/>
    </location>
</feature>
<evidence type="ECO:0000313" key="4">
    <source>
        <dbReference type="Proteomes" id="UP000199229"/>
    </source>
</evidence>